<dbReference type="InterPro" id="IPR003806">
    <property type="entry name" value="ATP-grasp_PylC-type"/>
</dbReference>
<evidence type="ECO:0000313" key="3">
    <source>
        <dbReference type="Proteomes" id="UP001216907"/>
    </source>
</evidence>
<reference evidence="2 3" key="1">
    <citation type="submission" date="2023-03" db="EMBL/GenBank/DDBJ databases">
        <title>Paludisphaera mucosa sp. nov. a novel planctomycete from northern fen.</title>
        <authorList>
            <person name="Ivanova A."/>
        </authorList>
    </citation>
    <scope>NUCLEOTIDE SEQUENCE [LARGE SCALE GENOMIC DNA]</scope>
    <source>
        <strain evidence="2 3">Pla2</strain>
    </source>
</reference>
<organism evidence="2 3">
    <name type="scientific">Paludisphaera mucosa</name>
    <dbReference type="NCBI Taxonomy" id="3030827"/>
    <lineage>
        <taxon>Bacteria</taxon>
        <taxon>Pseudomonadati</taxon>
        <taxon>Planctomycetota</taxon>
        <taxon>Planctomycetia</taxon>
        <taxon>Isosphaerales</taxon>
        <taxon>Isosphaeraceae</taxon>
        <taxon>Paludisphaera</taxon>
    </lineage>
</organism>
<proteinExistence type="predicted"/>
<feature type="domain" description="ATP-grasp fold PylC-type" evidence="1">
    <location>
        <begin position="104"/>
        <end position="260"/>
    </location>
</feature>
<dbReference type="SUPFAM" id="SSF56059">
    <property type="entry name" value="Glutathione synthetase ATP-binding domain-like"/>
    <property type="match status" value="1"/>
</dbReference>
<dbReference type="EMBL" id="JARRAG010000001">
    <property type="protein sequence ID" value="MDG3003917.1"/>
    <property type="molecule type" value="Genomic_DNA"/>
</dbReference>
<comment type="caution">
    <text evidence="2">The sequence shown here is derived from an EMBL/GenBank/DDBJ whole genome shotgun (WGS) entry which is preliminary data.</text>
</comment>
<sequence>MPAIESVLIIGASTRAAAFSASRAGLRPKCLELFADADLAAHCPVVRFDPDRDGDDLERLATSLGCEAWFYTGSMECRPDLVERLTRLGRLLGNGPDVLRRVRDPWQVGATLQAAGMPTPALRRASDGPAESGSWLRKNPAVAGGLGVAWADGAQGAAAPMAYLQEFVEGPTFSALFVAAGGDARLLGVARQFRGALGAEFLYRGGVGPWPMEIPVMADVRRLGQVLASEFRLVGLFGIDFIHKNGRPWAVEVNPRYTASVELFEAAMRRAFVADHVRACVEVELGQGPSLLRPTPAFGKRVIYASRRLEFPNVGPPPRGDDDRFQVPVIADLPAPGTVIEAGEPIMTVFATAATSEQCIARLDRRERAWLERLERTT</sequence>
<dbReference type="Proteomes" id="UP001216907">
    <property type="component" value="Unassembled WGS sequence"/>
</dbReference>
<accession>A0ABT6F8S2</accession>
<gene>
    <name evidence="2" type="ORF">PZE19_09050</name>
</gene>
<dbReference type="RefSeq" id="WP_277860262.1">
    <property type="nucleotide sequence ID" value="NZ_JARRAG010000001.1"/>
</dbReference>
<dbReference type="Gene3D" id="3.30.470.20">
    <property type="entry name" value="ATP-grasp fold, B domain"/>
    <property type="match status" value="1"/>
</dbReference>
<name>A0ABT6F8S2_9BACT</name>
<evidence type="ECO:0000259" key="1">
    <source>
        <dbReference type="Pfam" id="PF02655"/>
    </source>
</evidence>
<protein>
    <submittedName>
        <fullName evidence="2">ATP-grasp domain-containing protein</fullName>
    </submittedName>
</protein>
<evidence type="ECO:0000313" key="2">
    <source>
        <dbReference type="EMBL" id="MDG3003917.1"/>
    </source>
</evidence>
<keyword evidence="3" id="KW-1185">Reference proteome</keyword>
<dbReference type="Pfam" id="PF02655">
    <property type="entry name" value="ATP-grasp_3"/>
    <property type="match status" value="1"/>
</dbReference>